<dbReference type="CDD" id="cd00143">
    <property type="entry name" value="PP2Cc"/>
    <property type="match status" value="1"/>
</dbReference>
<keyword evidence="4" id="KW-0067">ATP-binding</keyword>
<feature type="domain" description="PPM-type phosphatase" evidence="7">
    <location>
        <begin position="12"/>
        <end position="239"/>
    </location>
</feature>
<dbReference type="SMART" id="SM00331">
    <property type="entry name" value="PP2C_SIG"/>
    <property type="match status" value="1"/>
</dbReference>
<sequence length="577" mass="63589">MLQILEAGLRVSLGQYSSAGRKAENQDFYGAVVPQGTTLAMKGIACAIADGISSSPVGHVAAETAVKSFLTDYYCTSDAWTVKTAASRVIGATNSWLYTQSRHVEERDLAHVTTFSALVFKGSTTHLFHIGDSRISRIVGADIEPLTADHRLRSARTDSHLVRALRLMPSVEIDYRQLGTQSGEVFVLTTDGVHDHVPPRDMIRLIKAAASLDAAAEAIALQALEAGSTDNLTVQIVRVDGVGEHPGDLAADGSEPLPPAPLPQVPGQFEGFHIRRQIHASSRSHVFLASADGSDRPVALKFPSVDMRDDQAYLRRFAMEEWVMRRVSSAHVLSARPTPAPRRSLYLVTEYVDGQSLSQWMRDRQRLELATCRDVVGQIAAGLQALHRKEILHQDLRPDNILIDGSGTVKLIDFGSARVAGVVEAVLETMAPDILGTFQYTAPEYFLGERGSERSDLFSLGVITYQLLTGRLPYGAAVARTNSPRQQARLRFRSMGDLRPDVPGWVEAAIRRAVHPDPAHRYDAISEFVHDLSHPRSEYDGRRQMPLAERNPLLFWQALSLFLSIVILLLLWQMSKL</sequence>
<dbReference type="InterPro" id="IPR001932">
    <property type="entry name" value="PPM-type_phosphatase-like_dom"/>
</dbReference>
<dbReference type="InterPro" id="IPR011009">
    <property type="entry name" value="Kinase-like_dom_sf"/>
</dbReference>
<accession>A0ABV2HDX4</accession>
<keyword evidence="5" id="KW-1133">Transmembrane helix</keyword>
<feature type="domain" description="Protein kinase" evidence="6">
    <location>
        <begin position="272"/>
        <end position="537"/>
    </location>
</feature>
<dbReference type="PROSITE" id="PS00109">
    <property type="entry name" value="PROTEIN_KINASE_TYR"/>
    <property type="match status" value="1"/>
</dbReference>
<dbReference type="PROSITE" id="PS51746">
    <property type="entry name" value="PPM_2"/>
    <property type="match status" value="1"/>
</dbReference>
<evidence type="ECO:0000259" key="6">
    <source>
        <dbReference type="PROSITE" id="PS50011"/>
    </source>
</evidence>
<dbReference type="CDD" id="cd14014">
    <property type="entry name" value="STKc_PknB_like"/>
    <property type="match status" value="1"/>
</dbReference>
<proteinExistence type="predicted"/>
<dbReference type="Pfam" id="PF00069">
    <property type="entry name" value="Pkinase"/>
    <property type="match status" value="1"/>
</dbReference>
<dbReference type="InterPro" id="IPR036457">
    <property type="entry name" value="PPM-type-like_dom_sf"/>
</dbReference>
<gene>
    <name evidence="8" type="ORF">ABID21_004889</name>
</gene>
<dbReference type="Gene3D" id="1.10.510.10">
    <property type="entry name" value="Transferase(Phosphotransferase) domain 1"/>
    <property type="match status" value="1"/>
</dbReference>
<evidence type="ECO:0000256" key="3">
    <source>
        <dbReference type="ARBA" id="ARBA00022777"/>
    </source>
</evidence>
<evidence type="ECO:0000256" key="1">
    <source>
        <dbReference type="ARBA" id="ARBA00022679"/>
    </source>
</evidence>
<dbReference type="InterPro" id="IPR000719">
    <property type="entry name" value="Prot_kinase_dom"/>
</dbReference>
<evidence type="ECO:0000256" key="2">
    <source>
        <dbReference type="ARBA" id="ARBA00022741"/>
    </source>
</evidence>
<keyword evidence="2" id="KW-0547">Nucleotide-binding</keyword>
<dbReference type="RefSeq" id="WP_247246376.1">
    <property type="nucleotide sequence ID" value="NZ_JALJRA010000032.1"/>
</dbReference>
<evidence type="ECO:0000313" key="8">
    <source>
        <dbReference type="EMBL" id="MET3588750.1"/>
    </source>
</evidence>
<keyword evidence="1" id="KW-0808">Transferase</keyword>
<dbReference type="PROSITE" id="PS50011">
    <property type="entry name" value="PROTEIN_KINASE_DOM"/>
    <property type="match status" value="1"/>
</dbReference>
<keyword evidence="9" id="KW-1185">Reference proteome</keyword>
<dbReference type="PANTHER" id="PTHR43289:SF6">
    <property type="entry name" value="SERINE_THREONINE-PROTEIN KINASE NEKL-3"/>
    <property type="match status" value="1"/>
</dbReference>
<evidence type="ECO:0000256" key="5">
    <source>
        <dbReference type="SAM" id="Phobius"/>
    </source>
</evidence>
<keyword evidence="5" id="KW-0472">Membrane</keyword>
<dbReference type="EMBL" id="JBEPLJ010000032">
    <property type="protein sequence ID" value="MET3588750.1"/>
    <property type="molecule type" value="Genomic_DNA"/>
</dbReference>
<dbReference type="Gene3D" id="3.60.40.10">
    <property type="entry name" value="PPM-type phosphatase domain"/>
    <property type="match status" value="1"/>
</dbReference>
<name>A0ABV2HDX4_9HYPH</name>
<dbReference type="Pfam" id="PF13672">
    <property type="entry name" value="PP2C_2"/>
    <property type="match status" value="1"/>
</dbReference>
<protein>
    <submittedName>
        <fullName evidence="8">Serine/threonine protein phosphatase PrpC</fullName>
    </submittedName>
</protein>
<reference evidence="8 9" key="1">
    <citation type="submission" date="2024-06" db="EMBL/GenBank/DDBJ databases">
        <title>Genomic Encyclopedia of Type Strains, Phase IV (KMG-IV): sequencing the most valuable type-strain genomes for metagenomic binning, comparative biology and taxonomic classification.</title>
        <authorList>
            <person name="Goeker M."/>
        </authorList>
    </citation>
    <scope>NUCLEOTIDE SEQUENCE [LARGE SCALE GENOMIC DNA]</scope>
    <source>
        <strain evidence="8 9">DSM 105042</strain>
    </source>
</reference>
<dbReference type="InterPro" id="IPR008266">
    <property type="entry name" value="Tyr_kinase_AS"/>
</dbReference>
<dbReference type="Proteomes" id="UP001549031">
    <property type="component" value="Unassembled WGS sequence"/>
</dbReference>
<evidence type="ECO:0000313" key="9">
    <source>
        <dbReference type="Proteomes" id="UP001549031"/>
    </source>
</evidence>
<dbReference type="PANTHER" id="PTHR43289">
    <property type="entry name" value="MITOGEN-ACTIVATED PROTEIN KINASE KINASE KINASE 20-RELATED"/>
    <property type="match status" value="1"/>
</dbReference>
<evidence type="ECO:0000256" key="4">
    <source>
        <dbReference type="ARBA" id="ARBA00022840"/>
    </source>
</evidence>
<dbReference type="Gene3D" id="3.30.200.20">
    <property type="entry name" value="Phosphorylase Kinase, domain 1"/>
    <property type="match status" value="1"/>
</dbReference>
<keyword evidence="5" id="KW-0812">Transmembrane</keyword>
<evidence type="ECO:0000259" key="7">
    <source>
        <dbReference type="PROSITE" id="PS51746"/>
    </source>
</evidence>
<keyword evidence="3" id="KW-0418">Kinase</keyword>
<dbReference type="SUPFAM" id="SSF56112">
    <property type="entry name" value="Protein kinase-like (PK-like)"/>
    <property type="match status" value="1"/>
</dbReference>
<organism evidence="8 9">
    <name type="scientific">Pseudorhizobium tarimense</name>
    <dbReference type="NCBI Taxonomy" id="1079109"/>
    <lineage>
        <taxon>Bacteria</taxon>
        <taxon>Pseudomonadati</taxon>
        <taxon>Pseudomonadota</taxon>
        <taxon>Alphaproteobacteria</taxon>
        <taxon>Hyphomicrobiales</taxon>
        <taxon>Rhizobiaceae</taxon>
        <taxon>Rhizobium/Agrobacterium group</taxon>
        <taxon>Pseudorhizobium</taxon>
    </lineage>
</organism>
<comment type="caution">
    <text evidence="8">The sequence shown here is derived from an EMBL/GenBank/DDBJ whole genome shotgun (WGS) entry which is preliminary data.</text>
</comment>
<dbReference type="SMART" id="SM00332">
    <property type="entry name" value="PP2Cc"/>
    <property type="match status" value="1"/>
</dbReference>
<feature type="transmembrane region" description="Helical" evidence="5">
    <location>
        <begin position="553"/>
        <end position="572"/>
    </location>
</feature>
<dbReference type="SUPFAM" id="SSF81606">
    <property type="entry name" value="PP2C-like"/>
    <property type="match status" value="1"/>
</dbReference>